<dbReference type="Pfam" id="PF08282">
    <property type="entry name" value="Hydrolase_3"/>
    <property type="match status" value="1"/>
</dbReference>
<dbReference type="SFLD" id="SFLDG01140">
    <property type="entry name" value="C2.B:_Phosphomannomutase_and_P"/>
    <property type="match status" value="1"/>
</dbReference>
<dbReference type="InterPro" id="IPR023214">
    <property type="entry name" value="HAD_sf"/>
</dbReference>
<dbReference type="Gene3D" id="3.30.1240.10">
    <property type="match status" value="1"/>
</dbReference>
<dbReference type="SUPFAM" id="SSF56784">
    <property type="entry name" value="HAD-like"/>
    <property type="match status" value="1"/>
</dbReference>
<keyword evidence="1" id="KW-0378">Hydrolase</keyword>
<dbReference type="EMBL" id="CP060635">
    <property type="protein sequence ID" value="QNM08992.1"/>
    <property type="molecule type" value="Genomic_DNA"/>
</dbReference>
<name>A0A7G9GDW0_9FIRM</name>
<dbReference type="GO" id="GO:0005829">
    <property type="term" value="C:cytosol"/>
    <property type="evidence" value="ECO:0007669"/>
    <property type="project" value="TreeGrafter"/>
</dbReference>
<dbReference type="InterPro" id="IPR000150">
    <property type="entry name" value="Cof"/>
</dbReference>
<dbReference type="PROSITE" id="PS01228">
    <property type="entry name" value="COF_1"/>
    <property type="match status" value="1"/>
</dbReference>
<dbReference type="SFLD" id="SFLDS00003">
    <property type="entry name" value="Haloacid_Dehalogenase"/>
    <property type="match status" value="1"/>
</dbReference>
<dbReference type="PANTHER" id="PTHR10000">
    <property type="entry name" value="PHOSPHOSERINE PHOSPHATASE"/>
    <property type="match status" value="1"/>
</dbReference>
<sequence>MSGKIRLIASDLDGTLLLNGAQSLQPGTCRLIHSLNQKGIGFLAASGRQYPNLQRLFAPIRNEIGYLCENGCLSFFEGEMIYQEKMSWELGQEIMQAIWEREGCEILLSGVNTSYLQPKKMSYYYHMKDVVKNNVTLVPDIFKVQEDYMKISVYEEAGIENSAAYWQERFGGEVTVVTSGNEWLDMMPKGVNKGLGLRKIMEFLDIAPDECMALGDNYNDLEMLELAGYPVAMKNAVPEVKKVCRYETDTVEHVLEALLTRL</sequence>
<dbReference type="InterPro" id="IPR036412">
    <property type="entry name" value="HAD-like_sf"/>
</dbReference>
<organism evidence="1 2">
    <name type="scientific">Wansuia hejianensis</name>
    <dbReference type="NCBI Taxonomy" id="2763667"/>
    <lineage>
        <taxon>Bacteria</taxon>
        <taxon>Bacillati</taxon>
        <taxon>Bacillota</taxon>
        <taxon>Clostridia</taxon>
        <taxon>Lachnospirales</taxon>
        <taxon>Lachnospiraceae</taxon>
        <taxon>Wansuia</taxon>
    </lineage>
</organism>
<proteinExistence type="predicted"/>
<dbReference type="GO" id="GO:0016791">
    <property type="term" value="F:phosphatase activity"/>
    <property type="evidence" value="ECO:0007669"/>
    <property type="project" value="UniProtKB-ARBA"/>
</dbReference>
<dbReference type="Gene3D" id="3.40.50.1000">
    <property type="entry name" value="HAD superfamily/HAD-like"/>
    <property type="match status" value="1"/>
</dbReference>
<dbReference type="PANTHER" id="PTHR10000:SF53">
    <property type="entry name" value="5-AMINO-6-(5-PHOSPHO-D-RIBITYLAMINO)URACIL PHOSPHATASE YBJI-RELATED"/>
    <property type="match status" value="1"/>
</dbReference>
<dbReference type="NCBIfam" id="TIGR01484">
    <property type="entry name" value="HAD-SF-IIB"/>
    <property type="match status" value="1"/>
</dbReference>
<dbReference type="AlphaFoldDB" id="A0A7G9GDW0"/>
<keyword evidence="2" id="KW-1185">Reference proteome</keyword>
<reference evidence="1 2" key="1">
    <citation type="submission" date="2020-08" db="EMBL/GenBank/DDBJ databases">
        <authorList>
            <person name="Liu C."/>
            <person name="Sun Q."/>
        </authorList>
    </citation>
    <scope>NUCLEOTIDE SEQUENCE [LARGE SCALE GENOMIC DNA]</scope>
    <source>
        <strain evidence="1 2">NSJ-29</strain>
    </source>
</reference>
<accession>A0A7G9GDW0</accession>
<gene>
    <name evidence="1" type="ORF">H9Q79_01435</name>
</gene>
<dbReference type="Proteomes" id="UP000515860">
    <property type="component" value="Chromosome"/>
</dbReference>
<protein>
    <submittedName>
        <fullName evidence="1">HAD family hydrolase</fullName>
    </submittedName>
</protein>
<evidence type="ECO:0000313" key="1">
    <source>
        <dbReference type="EMBL" id="QNM08992.1"/>
    </source>
</evidence>
<dbReference type="NCBIfam" id="TIGR00099">
    <property type="entry name" value="Cof-subfamily"/>
    <property type="match status" value="1"/>
</dbReference>
<dbReference type="PROSITE" id="PS01229">
    <property type="entry name" value="COF_2"/>
    <property type="match status" value="1"/>
</dbReference>
<dbReference type="GO" id="GO:0000287">
    <property type="term" value="F:magnesium ion binding"/>
    <property type="evidence" value="ECO:0007669"/>
    <property type="project" value="TreeGrafter"/>
</dbReference>
<dbReference type="KEGG" id="whj:H9Q79_01435"/>
<dbReference type="InterPro" id="IPR006379">
    <property type="entry name" value="HAD-SF_hydro_IIB"/>
</dbReference>
<dbReference type="RefSeq" id="WP_118646155.1">
    <property type="nucleotide sequence ID" value="NZ_CP060635.1"/>
</dbReference>
<evidence type="ECO:0000313" key="2">
    <source>
        <dbReference type="Proteomes" id="UP000515860"/>
    </source>
</evidence>